<reference evidence="3" key="1">
    <citation type="submission" date="2014-10" db="EMBL/GenBank/DDBJ databases">
        <title>Characterization of Lactobacillus fermentum phage vB_S_LfeInf.</title>
        <authorList>
            <person name="Liu M."/>
            <person name="Gill J.J."/>
            <person name="Berry J."/>
            <person name="Young R.III."/>
            <person name="Summer E.J."/>
        </authorList>
    </citation>
    <scope>NUCLEOTIDE SEQUENCE [LARGE SCALE GENOMIC DNA]</scope>
</reference>
<evidence type="ECO:0000313" key="3">
    <source>
        <dbReference type="Proteomes" id="UP000030922"/>
    </source>
</evidence>
<dbReference type="EMBL" id="KP054477">
    <property type="protein sequence ID" value="AIZ94723.1"/>
    <property type="molecule type" value="Genomic_DNA"/>
</dbReference>
<gene>
    <name evidence="2" type="ORF">LfeInf_097</name>
</gene>
<dbReference type="Proteomes" id="UP000030922">
    <property type="component" value="Segment"/>
</dbReference>
<evidence type="ECO:0000256" key="1">
    <source>
        <dbReference type="SAM" id="MobiDB-lite"/>
    </source>
</evidence>
<accession>A0A0A7NQV6</accession>
<dbReference type="KEGG" id="vg:26793885"/>
<dbReference type="RefSeq" id="YP_009222335.1">
    <property type="nucleotide sequence ID" value="NC_029058.1"/>
</dbReference>
<feature type="region of interest" description="Disordered" evidence="1">
    <location>
        <begin position="286"/>
        <end position="392"/>
    </location>
</feature>
<evidence type="ECO:0000313" key="2">
    <source>
        <dbReference type="EMBL" id="AIZ94723.1"/>
    </source>
</evidence>
<proteinExistence type="predicted"/>
<name>A0A0A7NQV6_9CAUD</name>
<organism evidence="2 3">
    <name type="scientific">Lactobacillus phage LfeInf</name>
    <dbReference type="NCBI Taxonomy" id="1567484"/>
    <lineage>
        <taxon>Viruses</taxon>
        <taxon>Duplodnaviria</taxon>
        <taxon>Heunggongvirae</taxon>
        <taxon>Uroviricota</taxon>
        <taxon>Caudoviricetes</taxon>
        <taxon>Herelleviridae</taxon>
        <taxon>Hopescreekvirus</taxon>
        <taxon>Hopescreekvirus LfeInf</taxon>
    </lineage>
</organism>
<keyword evidence="3" id="KW-1185">Reference proteome</keyword>
<feature type="compositionally biased region" description="Polar residues" evidence="1">
    <location>
        <begin position="307"/>
        <end position="328"/>
    </location>
</feature>
<dbReference type="GeneID" id="26793885"/>
<sequence>MSFEEQIEAILGDTHNTQQQQNNFRAINIGKTPFVGRILPLEEGEFPFVSYTRSWLSYTNRQGEPTSIPVIFDRTNPNDVLGKLIANVFFYNRSQMKATGSNEEAIKISSGRFGLQMQERSTFLGVRVGPNQQGAYVEEIDGNTNQEVINAFDISHGMLRNLVELLKPSVPYMNNQGQPLFNTPLQFISAGQTFPVELKSTQGSDRHWSSTANALNQIALPPMSFNYLEKEQDGSYKYIPNLAQELRPLLETNPTFYEKVYNYVKESVDTQMNKLGITTLDTRNQTQAPQAQGFTPSQPSPAPQPSMNTNSVPQAPNFGSQAPTQQAPSFGGQAPTPQTPNFSNSPASNEQPFAGNQTTMSDDDLPFSNTNQPSDGSQLESSQSLDDFLDNI</sequence>
<reference evidence="2 3" key="2">
    <citation type="journal article" date="2015" name="Biotechnol. Biofuels">
        <title>Bacteriophage application restores ethanol fermentation characteristics disrupted by Lactobacillus fermentum.</title>
        <authorList>
            <person name="Liu M."/>
            <person name="Bischoff K.M."/>
            <person name="Gill J.J."/>
            <person name="Mire-Criscione M.D."/>
            <person name="Berry J.D."/>
            <person name="Young R."/>
            <person name="Summer E.J."/>
        </authorList>
    </citation>
    <scope>NUCLEOTIDE SEQUENCE [LARGE SCALE GENOMIC DNA]</scope>
</reference>
<feature type="compositionally biased region" description="Polar residues" evidence="1">
    <location>
        <begin position="286"/>
        <end position="295"/>
    </location>
</feature>
<protein>
    <submittedName>
        <fullName evidence="2">Uncharacterized protein</fullName>
    </submittedName>
</protein>
<feature type="compositionally biased region" description="Polar residues" evidence="1">
    <location>
        <begin position="335"/>
        <end position="360"/>
    </location>
</feature>
<feature type="compositionally biased region" description="Polar residues" evidence="1">
    <location>
        <begin position="367"/>
        <end position="385"/>
    </location>
</feature>